<dbReference type="Proteomes" id="UP000575241">
    <property type="component" value="Unassembled WGS sequence"/>
</dbReference>
<dbReference type="AlphaFoldDB" id="A0A7W7K2R0"/>
<dbReference type="Gene3D" id="2.170.130.10">
    <property type="entry name" value="TonB-dependent receptor, plug domain"/>
    <property type="match status" value="1"/>
</dbReference>
<keyword evidence="4" id="KW-0798">TonB box</keyword>
<gene>
    <name evidence="9" type="ORF">HNP52_002572</name>
</gene>
<dbReference type="InterPro" id="IPR000531">
    <property type="entry name" value="Beta-barrel_TonB"/>
</dbReference>
<dbReference type="GO" id="GO:0009279">
    <property type="term" value="C:cell outer membrane"/>
    <property type="evidence" value="ECO:0007669"/>
    <property type="project" value="UniProtKB-SubCell"/>
</dbReference>
<dbReference type="Pfam" id="PF07715">
    <property type="entry name" value="Plug"/>
    <property type="match status" value="1"/>
</dbReference>
<feature type="chain" id="PRO_5030966414" evidence="6">
    <location>
        <begin position="26"/>
        <end position="896"/>
    </location>
</feature>
<evidence type="ECO:0000256" key="1">
    <source>
        <dbReference type="ARBA" id="ARBA00004442"/>
    </source>
</evidence>
<dbReference type="PANTHER" id="PTHR40980:SF5">
    <property type="entry name" value="TONB-DEPENDENT RECEPTOR"/>
    <property type="match status" value="1"/>
</dbReference>
<dbReference type="Pfam" id="PF00593">
    <property type="entry name" value="TonB_dep_Rec_b-barrel"/>
    <property type="match status" value="1"/>
</dbReference>
<dbReference type="InterPro" id="IPR037066">
    <property type="entry name" value="Plug_dom_sf"/>
</dbReference>
<proteinExistence type="inferred from homology"/>
<reference evidence="9 10" key="1">
    <citation type="submission" date="2020-08" db="EMBL/GenBank/DDBJ databases">
        <title>Functional genomics of gut bacteria from endangered species of beetles.</title>
        <authorList>
            <person name="Carlos-Shanley C."/>
        </authorList>
    </citation>
    <scope>NUCLEOTIDE SEQUENCE [LARGE SCALE GENOMIC DNA]</scope>
    <source>
        <strain evidence="9 10">S00224</strain>
    </source>
</reference>
<keyword evidence="2 4" id="KW-0472">Membrane</keyword>
<feature type="signal peptide" evidence="6">
    <location>
        <begin position="1"/>
        <end position="25"/>
    </location>
</feature>
<organism evidence="9 10">
    <name type="scientific">Sphingomonas kyeonggiensis</name>
    <dbReference type="NCBI Taxonomy" id="1268553"/>
    <lineage>
        <taxon>Bacteria</taxon>
        <taxon>Pseudomonadati</taxon>
        <taxon>Pseudomonadota</taxon>
        <taxon>Alphaproteobacteria</taxon>
        <taxon>Sphingomonadales</taxon>
        <taxon>Sphingomonadaceae</taxon>
        <taxon>Sphingomonas</taxon>
    </lineage>
</organism>
<comment type="similarity">
    <text evidence="4">Belongs to the TonB-dependent receptor family.</text>
</comment>
<comment type="subcellular location">
    <subcellularLocation>
        <location evidence="1 4">Cell outer membrane</location>
    </subcellularLocation>
</comment>
<dbReference type="SUPFAM" id="SSF56935">
    <property type="entry name" value="Porins"/>
    <property type="match status" value="1"/>
</dbReference>
<dbReference type="InterPro" id="IPR012910">
    <property type="entry name" value="Plug_dom"/>
</dbReference>
<comment type="caution">
    <text evidence="9">The sequence shown here is derived from an EMBL/GenBank/DDBJ whole genome shotgun (WGS) entry which is preliminary data.</text>
</comment>
<dbReference type="PANTHER" id="PTHR40980">
    <property type="entry name" value="PLUG DOMAIN-CONTAINING PROTEIN"/>
    <property type="match status" value="1"/>
</dbReference>
<keyword evidence="6" id="KW-0732">Signal</keyword>
<feature type="region of interest" description="Disordered" evidence="5">
    <location>
        <begin position="28"/>
        <end position="63"/>
    </location>
</feature>
<evidence type="ECO:0000259" key="7">
    <source>
        <dbReference type="Pfam" id="PF00593"/>
    </source>
</evidence>
<dbReference type="InterPro" id="IPR036942">
    <property type="entry name" value="Beta-barrel_TonB_sf"/>
</dbReference>
<feature type="compositionally biased region" description="Low complexity" evidence="5">
    <location>
        <begin position="28"/>
        <end position="59"/>
    </location>
</feature>
<evidence type="ECO:0000256" key="3">
    <source>
        <dbReference type="ARBA" id="ARBA00023237"/>
    </source>
</evidence>
<keyword evidence="9" id="KW-0675">Receptor</keyword>
<evidence type="ECO:0000259" key="8">
    <source>
        <dbReference type="Pfam" id="PF07715"/>
    </source>
</evidence>
<evidence type="ECO:0000313" key="10">
    <source>
        <dbReference type="Proteomes" id="UP000575241"/>
    </source>
</evidence>
<dbReference type="RefSeq" id="WP_184167627.1">
    <property type="nucleotide sequence ID" value="NZ_JACHLN010000002.1"/>
</dbReference>
<keyword evidence="10" id="KW-1185">Reference proteome</keyword>
<accession>A0A7W7K2R0</accession>
<evidence type="ECO:0000256" key="6">
    <source>
        <dbReference type="SAM" id="SignalP"/>
    </source>
</evidence>
<keyword evidence="3" id="KW-0998">Cell outer membrane</keyword>
<dbReference type="Gene3D" id="2.40.170.20">
    <property type="entry name" value="TonB-dependent receptor, beta-barrel domain"/>
    <property type="match status" value="1"/>
</dbReference>
<evidence type="ECO:0000256" key="5">
    <source>
        <dbReference type="SAM" id="MobiDB-lite"/>
    </source>
</evidence>
<name>A0A7W7K2R0_9SPHN</name>
<evidence type="ECO:0000256" key="2">
    <source>
        <dbReference type="ARBA" id="ARBA00023136"/>
    </source>
</evidence>
<protein>
    <submittedName>
        <fullName evidence="9">Outer membrane receptor protein involved in Fe transport</fullName>
    </submittedName>
</protein>
<evidence type="ECO:0000313" key="9">
    <source>
        <dbReference type="EMBL" id="MBB4839503.1"/>
    </source>
</evidence>
<feature type="domain" description="TonB-dependent receptor-like beta-barrel" evidence="7">
    <location>
        <begin position="431"/>
        <end position="793"/>
    </location>
</feature>
<sequence>MTKPLRLASLFLFTSALVAPSLVYAQTAPSTPDTTGTPSDAAAVPQDQAAPQEEQAPDVSVPGGDAIVVTGRRVNVARDTPQVVSVLSSADIARTGEGDIAGALSRVTGLSVVGNGYVYVRGLGDRYSLALLNGSPLPSPEPLKRVVPLDIFPTNVVSSSLVQKSYSTNFPGEFGGGVINLTTNSVPKESFLTVSGGVGANLVTTGHVGYVYAGGGHDWTGYDDGSRDLPPALAAFFASGEKISSGNVDTQAIAGQLINANNALVQRQSRIGPNWSATLSGGTSFPIGDDMTLGVVATGGYSNKWTTRDAIQQTSLNSDLSSLENDFRRVSTDNRIVANGLLGLGLEYGDNKIRWTNLYIHDTLKRARLGLGKTNNNAVTDVMQQDTAWYERQLINTQLVGEFKFSPEWSLDLRGSYANSKRKAPNELTLEYVRTNVASDLYGAYFVNRLNNGNNGDAHISYSDLNENLYSAGADLTFKPVTDLALTAGYAYLKTERTSSRRDFQFTAPSSFPTAVGMLRPDLLLGSAIIDYYNIALIDTNEGAPAFRAELKNHAGYGKVNWQVSPELSLDFGVRYETAKETVVPVQVFNTPTGSTAATNLDNDYWLPAATLTWQFRPDMQVRLSSSKTIARPQFRELIYQFYFDPDSNRQYRGNPLLQDSTLVNSEARYEWYFAPEQRLTVAGFYKRIKNPIETFITGSDFVTSFANAPRADLYGAEVEAVKKFALADWSGSNFFAERYLIAIANYTYTQSELKVKAGDQTRMFAASSTLATDYFQDGSPLTGQSDHLVNFQFGMEDKASLSQQTFILSYASKRVTSRGLANSGQPDIYEYPGLNLDFVMRQGVKIAGRQLDLKLEARNITNRKQKETQTLGKNTVIYNNYSVGPTFTFSLSTTF</sequence>
<dbReference type="EMBL" id="JACHLN010000002">
    <property type="protein sequence ID" value="MBB4839503.1"/>
    <property type="molecule type" value="Genomic_DNA"/>
</dbReference>
<feature type="domain" description="TonB-dependent receptor plug" evidence="8">
    <location>
        <begin position="77"/>
        <end position="177"/>
    </location>
</feature>
<evidence type="ECO:0000256" key="4">
    <source>
        <dbReference type="RuleBase" id="RU003357"/>
    </source>
</evidence>